<name>A0ABT8LH84_9BACT</name>
<organism evidence="2 3">
    <name type="scientific">Agaribacillus aureus</name>
    <dbReference type="NCBI Taxonomy" id="3051825"/>
    <lineage>
        <taxon>Bacteria</taxon>
        <taxon>Pseudomonadati</taxon>
        <taxon>Bacteroidota</taxon>
        <taxon>Cytophagia</taxon>
        <taxon>Cytophagales</taxon>
        <taxon>Splendidivirgaceae</taxon>
        <taxon>Agaribacillus</taxon>
    </lineage>
</organism>
<evidence type="ECO:0000313" key="2">
    <source>
        <dbReference type="EMBL" id="MDN5217164.1"/>
    </source>
</evidence>
<protein>
    <submittedName>
        <fullName evidence="2">Uncharacterized protein</fullName>
    </submittedName>
</protein>
<evidence type="ECO:0000256" key="1">
    <source>
        <dbReference type="SAM" id="SignalP"/>
    </source>
</evidence>
<reference evidence="2" key="1">
    <citation type="submission" date="2023-06" db="EMBL/GenBank/DDBJ databases">
        <title>Genomic of Agaribacillus aureum.</title>
        <authorList>
            <person name="Wang G."/>
        </authorList>
    </citation>
    <scope>NUCLEOTIDE SEQUENCE</scope>
    <source>
        <strain evidence="2">BMA12</strain>
    </source>
</reference>
<keyword evidence="1" id="KW-0732">Signal</keyword>
<keyword evidence="3" id="KW-1185">Reference proteome</keyword>
<sequence>MKKRLYIVASIFLVTLLSFQTLKSSTQSSSQAVVVELDEDLTAIDFKSEDNFKDFDAYTD</sequence>
<feature type="signal peptide" evidence="1">
    <location>
        <begin position="1"/>
        <end position="23"/>
    </location>
</feature>
<gene>
    <name evidence="2" type="ORF">QQ020_34145</name>
</gene>
<proteinExistence type="predicted"/>
<dbReference type="EMBL" id="JAUJEB010000014">
    <property type="protein sequence ID" value="MDN5217164.1"/>
    <property type="molecule type" value="Genomic_DNA"/>
</dbReference>
<accession>A0ABT8LH84</accession>
<dbReference type="Proteomes" id="UP001172083">
    <property type="component" value="Unassembled WGS sequence"/>
</dbReference>
<dbReference type="RefSeq" id="WP_346762501.1">
    <property type="nucleotide sequence ID" value="NZ_JAUJEB010000014.1"/>
</dbReference>
<evidence type="ECO:0000313" key="3">
    <source>
        <dbReference type="Proteomes" id="UP001172083"/>
    </source>
</evidence>
<comment type="caution">
    <text evidence="2">The sequence shown here is derived from an EMBL/GenBank/DDBJ whole genome shotgun (WGS) entry which is preliminary data.</text>
</comment>
<feature type="chain" id="PRO_5046197189" evidence="1">
    <location>
        <begin position="24"/>
        <end position="60"/>
    </location>
</feature>